<comment type="caution">
    <text evidence="1">The sequence shown here is derived from an EMBL/GenBank/DDBJ whole genome shotgun (WGS) entry which is preliminary data.</text>
</comment>
<dbReference type="EMBL" id="JAACJN010000004">
    <property type="protein sequence ID" value="KAF5392855.1"/>
    <property type="molecule type" value="Genomic_DNA"/>
</dbReference>
<protein>
    <submittedName>
        <fullName evidence="1">Uncharacterized protein</fullName>
    </submittedName>
</protein>
<dbReference type="Proteomes" id="UP000518752">
    <property type="component" value="Unassembled WGS sequence"/>
</dbReference>
<keyword evidence="2" id="KW-1185">Reference proteome</keyword>
<gene>
    <name evidence="1" type="ORF">D9757_001044</name>
</gene>
<dbReference type="AlphaFoldDB" id="A0A8H5MFS0"/>
<accession>A0A8H5MFS0</accession>
<sequence>MSLTDVPFSDILYSMICASNINFSESSSSSLKRVRSQVDVDEPGYQDLAHAGAHSDMNRSSFSARAFLRDENSTINYGMPTSGTNSDESVWDAGYYNTVLMDNVGAGPSGVHVSGQGAWQSNFHGSDEEWASFMSLVDEILEGVDPSRSQIRN</sequence>
<name>A0A8H5MFS0_9AGAR</name>
<organism evidence="1 2">
    <name type="scientific">Collybiopsis confluens</name>
    <dbReference type="NCBI Taxonomy" id="2823264"/>
    <lineage>
        <taxon>Eukaryota</taxon>
        <taxon>Fungi</taxon>
        <taxon>Dikarya</taxon>
        <taxon>Basidiomycota</taxon>
        <taxon>Agaricomycotina</taxon>
        <taxon>Agaricomycetes</taxon>
        <taxon>Agaricomycetidae</taxon>
        <taxon>Agaricales</taxon>
        <taxon>Marasmiineae</taxon>
        <taxon>Omphalotaceae</taxon>
        <taxon>Collybiopsis</taxon>
    </lineage>
</organism>
<reference evidence="1 2" key="1">
    <citation type="journal article" date="2020" name="ISME J.">
        <title>Uncovering the hidden diversity of litter-decomposition mechanisms in mushroom-forming fungi.</title>
        <authorList>
            <person name="Floudas D."/>
            <person name="Bentzer J."/>
            <person name="Ahren D."/>
            <person name="Johansson T."/>
            <person name="Persson P."/>
            <person name="Tunlid A."/>
        </authorList>
    </citation>
    <scope>NUCLEOTIDE SEQUENCE [LARGE SCALE GENOMIC DNA]</scope>
    <source>
        <strain evidence="1 2">CBS 406.79</strain>
    </source>
</reference>
<evidence type="ECO:0000313" key="2">
    <source>
        <dbReference type="Proteomes" id="UP000518752"/>
    </source>
</evidence>
<proteinExistence type="predicted"/>
<evidence type="ECO:0000313" key="1">
    <source>
        <dbReference type="EMBL" id="KAF5392855.1"/>
    </source>
</evidence>